<dbReference type="RefSeq" id="XP_066612435.1">
    <property type="nucleotide sequence ID" value="XM_066759788.1"/>
</dbReference>
<reference evidence="3" key="2">
    <citation type="submission" date="2024-01" db="EMBL/GenBank/DDBJ databases">
        <title>Comparative genomics of Cryptococcus and Kwoniella reveals pathogenesis evolution and contrasting modes of karyotype evolution via chromosome fusion or intercentromeric recombination.</title>
        <authorList>
            <person name="Coelho M.A."/>
            <person name="David-Palma M."/>
            <person name="Shea T."/>
            <person name="Bowers K."/>
            <person name="Mcginley-Smith S."/>
            <person name="Mohammad A.W."/>
            <person name="Gnirke A."/>
            <person name="Yurkov A.M."/>
            <person name="Nowrousian M."/>
            <person name="Sun S."/>
            <person name="Cuomo C.A."/>
            <person name="Heitman J."/>
        </authorList>
    </citation>
    <scope>NUCLEOTIDE SEQUENCE</scope>
    <source>
        <strain evidence="3">IND107</strain>
    </source>
</reference>
<evidence type="ECO:0000313" key="3">
    <source>
        <dbReference type="EMBL" id="KAL0244068.1"/>
    </source>
</evidence>
<dbReference type="GeneID" id="91992187"/>
<protein>
    <submittedName>
        <fullName evidence="3">Uncharacterized protein</fullName>
    </submittedName>
</protein>
<evidence type="ECO:0000313" key="4">
    <source>
        <dbReference type="Proteomes" id="UP000054399"/>
    </source>
</evidence>
<proteinExistence type="predicted"/>
<evidence type="ECO:0000256" key="2">
    <source>
        <dbReference type="SAM" id="SignalP"/>
    </source>
</evidence>
<keyword evidence="4" id="KW-1185">Reference proteome</keyword>
<comment type="caution">
    <text evidence="3">The sequence shown here is derived from an EMBL/GenBank/DDBJ whole genome shotgun (WGS) entry which is preliminary data.</text>
</comment>
<gene>
    <name evidence="3" type="ORF">I308_105331</name>
</gene>
<feature type="chain" id="PRO_5046145365" evidence="2">
    <location>
        <begin position="19"/>
        <end position="196"/>
    </location>
</feature>
<organism evidence="3 4">
    <name type="scientific">Cryptococcus tetragattii IND107</name>
    <dbReference type="NCBI Taxonomy" id="1296105"/>
    <lineage>
        <taxon>Eukaryota</taxon>
        <taxon>Fungi</taxon>
        <taxon>Dikarya</taxon>
        <taxon>Basidiomycota</taxon>
        <taxon>Agaricomycotina</taxon>
        <taxon>Tremellomycetes</taxon>
        <taxon>Tremellales</taxon>
        <taxon>Cryptococcaceae</taxon>
        <taxon>Cryptococcus</taxon>
        <taxon>Cryptococcus gattii species complex</taxon>
    </lineage>
</organism>
<feature type="signal peptide" evidence="2">
    <location>
        <begin position="1"/>
        <end position="18"/>
    </location>
</feature>
<evidence type="ECO:0000256" key="1">
    <source>
        <dbReference type="SAM" id="MobiDB-lite"/>
    </source>
</evidence>
<reference evidence="3" key="1">
    <citation type="submission" date="2015-01" db="EMBL/GenBank/DDBJ databases">
        <authorList>
            <consortium name="The Broad Institute Genomics Platform"/>
            <person name="Cuomo C."/>
            <person name="Litvintseva A."/>
            <person name="Chen Y."/>
            <person name="Heitman J."/>
            <person name="Sun S."/>
            <person name="Springer D."/>
            <person name="Dromer F."/>
            <person name="Young S."/>
            <person name="Zeng Q."/>
            <person name="Gargeya S."/>
            <person name="Abouelleil A."/>
            <person name="Alvarado L."/>
            <person name="Chapman S.B."/>
            <person name="Gainer-Dewar J."/>
            <person name="Goldberg J."/>
            <person name="Griggs A."/>
            <person name="Gujja S."/>
            <person name="Hansen M."/>
            <person name="Howarth C."/>
            <person name="Imamovic A."/>
            <person name="Larimer J."/>
            <person name="Murphy C."/>
            <person name="Naylor J."/>
            <person name="Pearson M."/>
            <person name="Priest M."/>
            <person name="Roberts A."/>
            <person name="Saif S."/>
            <person name="Shea T."/>
            <person name="Sykes S."/>
            <person name="Wortman J."/>
            <person name="Nusbaum C."/>
            <person name="Birren B."/>
        </authorList>
    </citation>
    <scope>NUCLEOTIDE SEQUENCE</scope>
    <source>
        <strain evidence="3">IND107</strain>
    </source>
</reference>
<dbReference type="Proteomes" id="UP000054399">
    <property type="component" value="Unassembled WGS sequence"/>
</dbReference>
<keyword evidence="2" id="KW-0732">Signal</keyword>
<feature type="compositionally biased region" description="Low complexity" evidence="1">
    <location>
        <begin position="79"/>
        <end position="95"/>
    </location>
</feature>
<dbReference type="EMBL" id="ATAM02000009">
    <property type="protein sequence ID" value="KAL0244068.1"/>
    <property type="molecule type" value="Genomic_DNA"/>
</dbReference>
<feature type="region of interest" description="Disordered" evidence="1">
    <location>
        <begin position="76"/>
        <end position="95"/>
    </location>
</feature>
<accession>A0ABR3BQB9</accession>
<sequence>MRIFTVLLSFGLLTFSIAAPAPQPKVPSFFFKDPLSIHRRSSIPLPVTGDDEQTNPSNKLLAYDLEVEFIEDSDPAHLTSSSSASTSSSSSKNVVVETEMEAYEVEETEAEDTCANVCGVTRVEGAKSEHEALCSPAGLKATYACAQCIDKVWNDITWENSALAEYEHIASACEGVNRAQRPIRRRNGLDIHSDSP</sequence>
<name>A0ABR3BQB9_9TREE</name>